<organism evidence="8 9">
    <name type="scientific">Dioszegia hungarica</name>
    <dbReference type="NCBI Taxonomy" id="4972"/>
    <lineage>
        <taxon>Eukaryota</taxon>
        <taxon>Fungi</taxon>
        <taxon>Dikarya</taxon>
        <taxon>Basidiomycota</taxon>
        <taxon>Agaricomycotina</taxon>
        <taxon>Tremellomycetes</taxon>
        <taxon>Tremellales</taxon>
        <taxon>Bulleribasidiaceae</taxon>
        <taxon>Dioszegia</taxon>
    </lineage>
</organism>
<dbReference type="GO" id="GO:0022857">
    <property type="term" value="F:transmembrane transporter activity"/>
    <property type="evidence" value="ECO:0007669"/>
    <property type="project" value="InterPro"/>
</dbReference>
<feature type="domain" description="Major facilitator superfamily (MFS) profile" evidence="7">
    <location>
        <begin position="43"/>
        <end position="468"/>
    </location>
</feature>
<dbReference type="GeneID" id="77729293"/>
<dbReference type="Proteomes" id="UP001164286">
    <property type="component" value="Unassembled WGS sequence"/>
</dbReference>
<dbReference type="SUPFAM" id="SSF103473">
    <property type="entry name" value="MFS general substrate transporter"/>
    <property type="match status" value="1"/>
</dbReference>
<evidence type="ECO:0000259" key="7">
    <source>
        <dbReference type="PROSITE" id="PS50850"/>
    </source>
</evidence>
<feature type="transmembrane region" description="Helical" evidence="6">
    <location>
        <begin position="110"/>
        <end position="127"/>
    </location>
</feature>
<feature type="transmembrane region" description="Helical" evidence="6">
    <location>
        <begin position="319"/>
        <end position="338"/>
    </location>
</feature>
<comment type="caution">
    <text evidence="8">The sequence shown here is derived from an EMBL/GenBank/DDBJ whole genome shotgun (WGS) entry which is preliminary data.</text>
</comment>
<dbReference type="InterPro" id="IPR020846">
    <property type="entry name" value="MFS_dom"/>
</dbReference>
<dbReference type="GO" id="GO:0016020">
    <property type="term" value="C:membrane"/>
    <property type="evidence" value="ECO:0007669"/>
    <property type="project" value="UniProtKB-SubCell"/>
</dbReference>
<evidence type="ECO:0000256" key="1">
    <source>
        <dbReference type="ARBA" id="ARBA00004141"/>
    </source>
</evidence>
<evidence type="ECO:0000256" key="4">
    <source>
        <dbReference type="ARBA" id="ARBA00022989"/>
    </source>
</evidence>
<feature type="transmembrane region" description="Helical" evidence="6">
    <location>
        <begin position="441"/>
        <end position="460"/>
    </location>
</feature>
<dbReference type="PROSITE" id="PS50850">
    <property type="entry name" value="MFS"/>
    <property type="match status" value="1"/>
</dbReference>
<name>A0AA38H3D8_9TREE</name>
<reference evidence="8" key="1">
    <citation type="journal article" date="2022" name="G3 (Bethesda)">
        <title>High quality genome of the basidiomycete yeast Dioszegia hungarica PDD-24b-2 isolated from cloud water.</title>
        <authorList>
            <person name="Jarrige D."/>
            <person name="Haridas S."/>
            <person name="Bleykasten-Grosshans C."/>
            <person name="Joly M."/>
            <person name="Nadalig T."/>
            <person name="Sancelme M."/>
            <person name="Vuilleumier S."/>
            <person name="Grigoriev I.V."/>
            <person name="Amato P."/>
            <person name="Bringel F."/>
        </authorList>
    </citation>
    <scope>NUCLEOTIDE SEQUENCE</scope>
    <source>
        <strain evidence="8">PDD-24b-2</strain>
    </source>
</reference>
<evidence type="ECO:0000313" key="9">
    <source>
        <dbReference type="Proteomes" id="UP001164286"/>
    </source>
</evidence>
<dbReference type="EMBL" id="JAKWFO010000008">
    <property type="protein sequence ID" value="KAI9633752.1"/>
    <property type="molecule type" value="Genomic_DNA"/>
</dbReference>
<evidence type="ECO:0000256" key="2">
    <source>
        <dbReference type="ARBA" id="ARBA00022448"/>
    </source>
</evidence>
<dbReference type="Pfam" id="PF07690">
    <property type="entry name" value="MFS_1"/>
    <property type="match status" value="1"/>
</dbReference>
<evidence type="ECO:0000313" key="8">
    <source>
        <dbReference type="EMBL" id="KAI9633752.1"/>
    </source>
</evidence>
<keyword evidence="5 6" id="KW-0472">Membrane</keyword>
<dbReference type="InterPro" id="IPR011701">
    <property type="entry name" value="MFS"/>
</dbReference>
<dbReference type="AlphaFoldDB" id="A0AA38H3D8"/>
<keyword evidence="2" id="KW-0813">Transport</keyword>
<sequence>MSVSEKDLDRFSAPATEEEAVMLKSDWTPAEELKAKRKMDMIIMPILTLGFFCLQLDRGNIANAITDRMMPDIGINQDQFNVGQQMLSLGIVLFEVPANMCLYRFGPGRWLTLQLFLFGIVSTFQAFQTDYGSFIATRLLLGITESGFIPGGLWTLSTWYTREETAKRVMFFYFGNQFGQASSKLIAYGVLHMRGVGGKPGWFWLFALMGAFTILSGFVFGFFLPDSFKNPTSTFLPRRRLFTERELHILQTRVLIDDPMKGKKKSHIGLGAFKKAFGYWRLWVHLLISFANNGPQRAFDTYSPTIVGSFGFGDLQSNALASVGFFLQIPVSYVFSYVSDHFNLRGPTVMVGLTCHLIGYVFNLGFTALSDRNVRYFGVVWTQVFGTFSHPLNIAWMSLTARDSEERALAMAMVIMGANTAGIYGAQIFRADDRPLYRRGFSINIAILAVAIGLAAVRFVDDLRRRRKQKGLNELSEEASNEAGDVVGAEALSRFREDPKA</sequence>
<dbReference type="Gene3D" id="1.20.1250.20">
    <property type="entry name" value="MFS general substrate transporter like domains"/>
    <property type="match status" value="2"/>
</dbReference>
<keyword evidence="3 6" id="KW-0812">Transmembrane</keyword>
<keyword evidence="9" id="KW-1185">Reference proteome</keyword>
<protein>
    <submittedName>
        <fullName evidence="8">MFS transporter</fullName>
    </submittedName>
</protein>
<feature type="transmembrane region" description="Helical" evidence="6">
    <location>
        <begin position="376"/>
        <end position="396"/>
    </location>
</feature>
<proteinExistence type="predicted"/>
<feature type="transmembrane region" description="Helical" evidence="6">
    <location>
        <begin position="408"/>
        <end position="429"/>
    </location>
</feature>
<gene>
    <name evidence="8" type="ORF">MKK02DRAFT_38408</name>
</gene>
<evidence type="ECO:0000256" key="5">
    <source>
        <dbReference type="ARBA" id="ARBA00023136"/>
    </source>
</evidence>
<dbReference type="RefSeq" id="XP_052943529.1">
    <property type="nucleotide sequence ID" value="XM_053090088.1"/>
</dbReference>
<dbReference type="PANTHER" id="PTHR43791">
    <property type="entry name" value="PERMEASE-RELATED"/>
    <property type="match status" value="1"/>
</dbReference>
<comment type="subcellular location">
    <subcellularLocation>
        <location evidence="1">Membrane</location>
        <topology evidence="1">Multi-pass membrane protein</topology>
    </subcellularLocation>
</comment>
<keyword evidence="4 6" id="KW-1133">Transmembrane helix</keyword>
<evidence type="ECO:0000256" key="3">
    <source>
        <dbReference type="ARBA" id="ARBA00022692"/>
    </source>
</evidence>
<dbReference type="PANTHER" id="PTHR43791:SF32">
    <property type="entry name" value="MAJOR FACILITATOR SUPERFAMILY (MFS) PROFILE DOMAIN-CONTAINING PROTEIN"/>
    <property type="match status" value="1"/>
</dbReference>
<feature type="transmembrane region" description="Helical" evidence="6">
    <location>
        <begin position="139"/>
        <end position="160"/>
    </location>
</feature>
<feature type="transmembrane region" description="Helical" evidence="6">
    <location>
        <begin position="202"/>
        <end position="224"/>
    </location>
</feature>
<feature type="transmembrane region" description="Helical" evidence="6">
    <location>
        <begin position="350"/>
        <end position="370"/>
    </location>
</feature>
<accession>A0AA38H3D8</accession>
<evidence type="ECO:0000256" key="6">
    <source>
        <dbReference type="SAM" id="Phobius"/>
    </source>
</evidence>
<dbReference type="InterPro" id="IPR036259">
    <property type="entry name" value="MFS_trans_sf"/>
</dbReference>